<keyword evidence="3" id="KW-1003">Cell membrane</keyword>
<dbReference type="InterPro" id="IPR032808">
    <property type="entry name" value="DoxX"/>
</dbReference>
<dbReference type="PANTHER" id="PTHR33452:SF4">
    <property type="entry name" value="BLL4328 PROTEIN"/>
    <property type="match status" value="1"/>
</dbReference>
<evidence type="ECO:0000256" key="3">
    <source>
        <dbReference type="ARBA" id="ARBA00022475"/>
    </source>
</evidence>
<dbReference type="Proteomes" id="UP001156882">
    <property type="component" value="Unassembled WGS sequence"/>
</dbReference>
<dbReference type="PANTHER" id="PTHR33452">
    <property type="entry name" value="OXIDOREDUCTASE CATD-RELATED"/>
    <property type="match status" value="1"/>
</dbReference>
<evidence type="ECO:0000313" key="9">
    <source>
        <dbReference type="Proteomes" id="UP001156882"/>
    </source>
</evidence>
<evidence type="ECO:0000256" key="7">
    <source>
        <dbReference type="SAM" id="Phobius"/>
    </source>
</evidence>
<evidence type="ECO:0000313" key="8">
    <source>
        <dbReference type="EMBL" id="GLS18250.1"/>
    </source>
</evidence>
<dbReference type="Pfam" id="PF07681">
    <property type="entry name" value="DoxX"/>
    <property type="match status" value="1"/>
</dbReference>
<evidence type="ECO:0000256" key="5">
    <source>
        <dbReference type="ARBA" id="ARBA00022989"/>
    </source>
</evidence>
<name>A0ABQ6CHC0_9HYPH</name>
<gene>
    <name evidence="8" type="ORF">GCM10007874_12660</name>
</gene>
<keyword evidence="6 7" id="KW-0472">Membrane</keyword>
<keyword evidence="4 7" id="KW-0812">Transmembrane</keyword>
<comment type="caution">
    <text evidence="8">The sequence shown here is derived from an EMBL/GenBank/DDBJ whole genome shotgun (WGS) entry which is preliminary data.</text>
</comment>
<evidence type="ECO:0000256" key="1">
    <source>
        <dbReference type="ARBA" id="ARBA00004651"/>
    </source>
</evidence>
<protein>
    <recommendedName>
        <fullName evidence="10">DoxX family protein</fullName>
    </recommendedName>
</protein>
<comment type="similarity">
    <text evidence="2">Belongs to the DoxX family.</text>
</comment>
<comment type="subcellular location">
    <subcellularLocation>
        <location evidence="1">Cell membrane</location>
        <topology evidence="1">Multi-pass membrane protein</topology>
    </subcellularLocation>
</comment>
<reference evidence="9" key="1">
    <citation type="journal article" date="2019" name="Int. J. Syst. Evol. Microbiol.">
        <title>The Global Catalogue of Microorganisms (GCM) 10K type strain sequencing project: providing services to taxonomists for standard genome sequencing and annotation.</title>
        <authorList>
            <consortium name="The Broad Institute Genomics Platform"/>
            <consortium name="The Broad Institute Genome Sequencing Center for Infectious Disease"/>
            <person name="Wu L."/>
            <person name="Ma J."/>
        </authorList>
    </citation>
    <scope>NUCLEOTIDE SEQUENCE [LARGE SCALE GENOMIC DNA]</scope>
    <source>
        <strain evidence="9">NBRC 101365</strain>
    </source>
</reference>
<organism evidence="8 9">
    <name type="scientific">Labrys miyagiensis</name>
    <dbReference type="NCBI Taxonomy" id="346912"/>
    <lineage>
        <taxon>Bacteria</taxon>
        <taxon>Pseudomonadati</taxon>
        <taxon>Pseudomonadota</taxon>
        <taxon>Alphaproteobacteria</taxon>
        <taxon>Hyphomicrobiales</taxon>
        <taxon>Xanthobacteraceae</taxon>
        <taxon>Labrys</taxon>
    </lineage>
</organism>
<dbReference type="EMBL" id="BSPC01000010">
    <property type="protein sequence ID" value="GLS18250.1"/>
    <property type="molecule type" value="Genomic_DNA"/>
</dbReference>
<dbReference type="InterPro" id="IPR051907">
    <property type="entry name" value="DoxX-like_oxidoreductase"/>
</dbReference>
<feature type="transmembrane region" description="Helical" evidence="7">
    <location>
        <begin position="52"/>
        <end position="73"/>
    </location>
</feature>
<proteinExistence type="inferred from homology"/>
<keyword evidence="9" id="KW-1185">Reference proteome</keyword>
<sequence length="89" mass="9635">MAGNIEPVAGALILVGQLTRVAAFIASGETAVAYFLVHLHLNFWPTLNQGEAAIFFSFIFLFLAIAGGGSWSLEHIRQIKFGVAERRSS</sequence>
<evidence type="ECO:0000256" key="4">
    <source>
        <dbReference type="ARBA" id="ARBA00022692"/>
    </source>
</evidence>
<evidence type="ECO:0008006" key="10">
    <source>
        <dbReference type="Google" id="ProtNLM"/>
    </source>
</evidence>
<accession>A0ABQ6CHC0</accession>
<keyword evidence="5 7" id="KW-1133">Transmembrane helix</keyword>
<evidence type="ECO:0000256" key="2">
    <source>
        <dbReference type="ARBA" id="ARBA00006679"/>
    </source>
</evidence>
<evidence type="ECO:0000256" key="6">
    <source>
        <dbReference type="ARBA" id="ARBA00023136"/>
    </source>
</evidence>